<keyword evidence="1" id="KW-0805">Transcription regulation</keyword>
<evidence type="ECO:0000256" key="3">
    <source>
        <dbReference type="ARBA" id="ARBA00023163"/>
    </source>
</evidence>
<evidence type="ECO:0000256" key="6">
    <source>
        <dbReference type="SAM" id="SignalP"/>
    </source>
</evidence>
<dbReference type="InterPro" id="IPR009057">
    <property type="entry name" value="Homeodomain-like_sf"/>
</dbReference>
<keyword evidence="5" id="KW-0472">Membrane</keyword>
<dbReference type="PANTHER" id="PTHR43280">
    <property type="entry name" value="ARAC-FAMILY TRANSCRIPTIONAL REGULATOR"/>
    <property type="match status" value="1"/>
</dbReference>
<evidence type="ECO:0000256" key="1">
    <source>
        <dbReference type="ARBA" id="ARBA00023015"/>
    </source>
</evidence>
<dbReference type="InterPro" id="IPR018062">
    <property type="entry name" value="HTH_AraC-typ_CS"/>
</dbReference>
<protein>
    <recommendedName>
        <fullName evidence="7">HTH araC/xylS-type domain-containing protein</fullName>
    </recommendedName>
</protein>
<dbReference type="PROSITE" id="PS50005">
    <property type="entry name" value="TPR"/>
    <property type="match status" value="1"/>
</dbReference>
<evidence type="ECO:0000256" key="4">
    <source>
        <dbReference type="PROSITE-ProRule" id="PRU00339"/>
    </source>
</evidence>
<keyword evidence="3" id="KW-0804">Transcription</keyword>
<dbReference type="SUPFAM" id="SSF48452">
    <property type="entry name" value="TPR-like"/>
    <property type="match status" value="1"/>
</dbReference>
<proteinExistence type="predicted"/>
<dbReference type="Gene3D" id="1.25.40.10">
    <property type="entry name" value="Tetratricopeptide repeat domain"/>
    <property type="match status" value="2"/>
</dbReference>
<dbReference type="Pfam" id="PF13181">
    <property type="entry name" value="TPR_8"/>
    <property type="match status" value="1"/>
</dbReference>
<dbReference type="EMBL" id="FLUL01000001">
    <property type="protein sequence ID" value="SBW02906.1"/>
    <property type="molecule type" value="Genomic_DNA"/>
</dbReference>
<dbReference type="AlphaFoldDB" id="A0A212JTZ0"/>
<evidence type="ECO:0000259" key="7">
    <source>
        <dbReference type="PROSITE" id="PS01124"/>
    </source>
</evidence>
<dbReference type="Gene3D" id="1.10.10.60">
    <property type="entry name" value="Homeodomain-like"/>
    <property type="match status" value="2"/>
</dbReference>
<dbReference type="SUPFAM" id="SSF46689">
    <property type="entry name" value="Homeodomain-like"/>
    <property type="match status" value="1"/>
</dbReference>
<evidence type="ECO:0000313" key="8">
    <source>
        <dbReference type="EMBL" id="SBW02906.1"/>
    </source>
</evidence>
<feature type="transmembrane region" description="Helical" evidence="5">
    <location>
        <begin position="410"/>
        <end position="431"/>
    </location>
</feature>
<evidence type="ECO:0000256" key="5">
    <source>
        <dbReference type="SAM" id="Phobius"/>
    </source>
</evidence>
<feature type="domain" description="HTH araC/xylS-type" evidence="7">
    <location>
        <begin position="489"/>
        <end position="593"/>
    </location>
</feature>
<dbReference type="PANTHER" id="PTHR43280:SF29">
    <property type="entry name" value="ARAC-FAMILY TRANSCRIPTIONAL REGULATOR"/>
    <property type="match status" value="1"/>
</dbReference>
<dbReference type="InterPro" id="IPR019734">
    <property type="entry name" value="TPR_rpt"/>
</dbReference>
<dbReference type="PROSITE" id="PS01124">
    <property type="entry name" value="HTH_ARAC_FAMILY_2"/>
    <property type="match status" value="1"/>
</dbReference>
<dbReference type="GO" id="GO:0003700">
    <property type="term" value="F:DNA-binding transcription factor activity"/>
    <property type="evidence" value="ECO:0007669"/>
    <property type="project" value="InterPro"/>
</dbReference>
<dbReference type="RefSeq" id="WP_296949942.1">
    <property type="nucleotide sequence ID" value="NZ_LT599021.1"/>
</dbReference>
<keyword evidence="5" id="KW-0812">Transmembrane</keyword>
<dbReference type="InterPro" id="IPR018060">
    <property type="entry name" value="HTH_AraC"/>
</dbReference>
<reference evidence="8" key="1">
    <citation type="submission" date="2016-04" db="EMBL/GenBank/DDBJ databases">
        <authorList>
            <person name="Evans L.H."/>
            <person name="Alamgir A."/>
            <person name="Owens N."/>
            <person name="Weber N.D."/>
            <person name="Virtaneva K."/>
            <person name="Barbian K."/>
            <person name="Babar A."/>
            <person name="Rosenke K."/>
        </authorList>
    </citation>
    <scope>NUCLEOTIDE SEQUENCE</scope>
    <source>
        <strain evidence="8">86-2</strain>
    </source>
</reference>
<organism evidence="8">
    <name type="scientific">uncultured Dysgonomonas sp</name>
    <dbReference type="NCBI Taxonomy" id="206096"/>
    <lineage>
        <taxon>Bacteria</taxon>
        <taxon>Pseudomonadati</taxon>
        <taxon>Bacteroidota</taxon>
        <taxon>Bacteroidia</taxon>
        <taxon>Bacteroidales</taxon>
        <taxon>Dysgonomonadaceae</taxon>
        <taxon>Dysgonomonas</taxon>
        <taxon>environmental samples</taxon>
    </lineage>
</organism>
<dbReference type="PROSITE" id="PS00041">
    <property type="entry name" value="HTH_ARAC_FAMILY_1"/>
    <property type="match status" value="1"/>
</dbReference>
<dbReference type="GO" id="GO:0043565">
    <property type="term" value="F:sequence-specific DNA binding"/>
    <property type="evidence" value="ECO:0007669"/>
    <property type="project" value="InterPro"/>
</dbReference>
<name>A0A212JTZ0_9BACT</name>
<dbReference type="SMART" id="SM00342">
    <property type="entry name" value="HTH_ARAC"/>
    <property type="match status" value="1"/>
</dbReference>
<keyword evidence="2" id="KW-0238">DNA-binding</keyword>
<feature type="chain" id="PRO_5012171317" description="HTH araC/xylS-type domain-containing protein" evidence="6">
    <location>
        <begin position="20"/>
        <end position="597"/>
    </location>
</feature>
<dbReference type="InterPro" id="IPR011990">
    <property type="entry name" value="TPR-like_helical_dom_sf"/>
</dbReference>
<dbReference type="SMART" id="SM00028">
    <property type="entry name" value="TPR"/>
    <property type="match status" value="3"/>
</dbReference>
<gene>
    <name evidence="8" type="ORF">KL86DYS2_12341</name>
</gene>
<accession>A0A212JTZ0</accession>
<evidence type="ECO:0000256" key="2">
    <source>
        <dbReference type="ARBA" id="ARBA00023125"/>
    </source>
</evidence>
<sequence length="597" mass="69608">MRRLFLILFFLLAVSTVNAFSIDSIYVKQYNRVHYFCSDSVFYKLAHHGFIKSVDDLSDYYEDIFNYLPLDKQLKEISRIRQDAKKYNSSELDIEADYMYALVLPVGENNDISYKIAKMEEVVKKAERQNNIVMKIRAMEAIFNIYWKSSLYAKAFAQTYVIDEQLKNITGEEYPGRGYAYYQIGRAYYFFRNYDKAIPYLRQALKPPKYYFDRSNLLARNAIGSYYNLIGNIDSAEYYFRSAYFSVDNVKLKPVIDAVSLSNIGKCLISRGKPDDAIPYLRAGLNRMLMDNDYELASDVSLELAKSYLLKNDFKKTKTLIDSTQLFIRRTENTDLYQSLYPLMCCYYSKVGNKEQALAFFDSTLMINKYFQDKYSSLILLKAEQDLYETKARVMNEDMKAKEDAFKYKIFYGSIIILIISVGLIFSIVLYHRNRMAYRALVYKNQEWASEMLSYAPYESADVLQEDDKSEEKAIEEEQPTQEDVALMKEVHELVSKEKIFKNADLTLDLMAKQMSINRNYLSKAINQTTGKNFNTYINEYRVKEAIKILSNEKSDVISIDAIAFDVGFNNRTSFYQSFKKITGLSPSDFRSNKPTV</sequence>
<keyword evidence="6" id="KW-0732">Signal</keyword>
<keyword evidence="4" id="KW-0802">TPR repeat</keyword>
<keyword evidence="5" id="KW-1133">Transmembrane helix</keyword>
<feature type="signal peptide" evidence="6">
    <location>
        <begin position="1"/>
        <end position="19"/>
    </location>
</feature>
<feature type="repeat" description="TPR" evidence="4">
    <location>
        <begin position="178"/>
        <end position="211"/>
    </location>
</feature>
<dbReference type="Pfam" id="PF12833">
    <property type="entry name" value="HTH_18"/>
    <property type="match status" value="1"/>
</dbReference>